<dbReference type="EMBL" id="JFFI01000914">
    <property type="protein sequence ID" value="KXH65078.1"/>
    <property type="molecule type" value="Genomic_DNA"/>
</dbReference>
<name>A0A135UXE8_9PEZI</name>
<dbReference type="InterPro" id="IPR011333">
    <property type="entry name" value="SKP1/BTB/POZ_sf"/>
</dbReference>
<reference evidence="2 3" key="1">
    <citation type="submission" date="2014-02" db="EMBL/GenBank/DDBJ databases">
        <title>The genome sequence of Colletotrichum salicis CBS 607.94.</title>
        <authorList>
            <person name="Baroncelli R."/>
            <person name="Thon M.R."/>
        </authorList>
    </citation>
    <scope>NUCLEOTIDE SEQUENCE [LARGE SCALE GENOMIC DNA]</scope>
    <source>
        <strain evidence="2 3">CBS 607.94</strain>
    </source>
</reference>
<comment type="caution">
    <text evidence="2">The sequence shown here is derived from an EMBL/GenBank/DDBJ whole genome shotgun (WGS) entry which is preliminary data.</text>
</comment>
<evidence type="ECO:0000259" key="1">
    <source>
        <dbReference type="PROSITE" id="PS50097"/>
    </source>
</evidence>
<dbReference type="SUPFAM" id="SSF54695">
    <property type="entry name" value="POZ domain"/>
    <property type="match status" value="1"/>
</dbReference>
<dbReference type="AlphaFoldDB" id="A0A135UXE8"/>
<accession>A0A135UXE8</accession>
<dbReference type="Pfam" id="PF00651">
    <property type="entry name" value="BTB"/>
    <property type="match status" value="1"/>
</dbReference>
<evidence type="ECO:0000313" key="2">
    <source>
        <dbReference type="EMBL" id="KXH65078.1"/>
    </source>
</evidence>
<dbReference type="PROSITE" id="PS50097">
    <property type="entry name" value="BTB"/>
    <property type="match status" value="1"/>
</dbReference>
<dbReference type="InterPro" id="IPR000210">
    <property type="entry name" value="BTB/POZ_dom"/>
</dbReference>
<dbReference type="Gene3D" id="3.30.710.10">
    <property type="entry name" value="Potassium Channel Kv1.1, Chain A"/>
    <property type="match status" value="1"/>
</dbReference>
<sequence>MADIEMADESIIELHPSWDAALIVSHNNTRKKFLVSSHILRVASRYFNSLLASKFEEGAKTQSGLKPDITLHDDNPEAMEMILSILHYKYQDKWYTLSARMVSVVAMHCDKYDCAASLRPWVNQWLANFGQVERGDVGYLLVATASLGEAAKFQKISKAAVLQLPMNFDFKAWSEDEVLSALPDGVIRNIIRKMKAVQRRLYSLLQETIIDLDQNQSEIGLMDTSRCSKCLRIYKRHQNTHCPKCQPHSGQHPGVGDFPVVCSSETRVAECTRMFTKLQLYPNEKAWREGTIAEIALRFNIIRETSTHRCDFDQRCPLKKRLVELDDAVVEVIDGIRGWKLRPLAADDATANADGEEKAIKELECEGL</sequence>
<proteinExistence type="predicted"/>
<dbReference type="Proteomes" id="UP000070121">
    <property type="component" value="Unassembled WGS sequence"/>
</dbReference>
<keyword evidence="3" id="KW-1185">Reference proteome</keyword>
<dbReference type="STRING" id="1209931.A0A135UXE8"/>
<protein>
    <recommendedName>
        <fullName evidence="1">BTB domain-containing protein</fullName>
    </recommendedName>
</protein>
<organism evidence="2 3">
    <name type="scientific">Colletotrichum salicis</name>
    <dbReference type="NCBI Taxonomy" id="1209931"/>
    <lineage>
        <taxon>Eukaryota</taxon>
        <taxon>Fungi</taxon>
        <taxon>Dikarya</taxon>
        <taxon>Ascomycota</taxon>
        <taxon>Pezizomycotina</taxon>
        <taxon>Sordariomycetes</taxon>
        <taxon>Hypocreomycetidae</taxon>
        <taxon>Glomerellales</taxon>
        <taxon>Glomerellaceae</taxon>
        <taxon>Colletotrichum</taxon>
        <taxon>Colletotrichum acutatum species complex</taxon>
    </lineage>
</organism>
<dbReference type="OrthoDB" id="5326346at2759"/>
<evidence type="ECO:0000313" key="3">
    <source>
        <dbReference type="Proteomes" id="UP000070121"/>
    </source>
</evidence>
<feature type="domain" description="BTB" evidence="1">
    <location>
        <begin position="18"/>
        <end position="87"/>
    </location>
</feature>
<gene>
    <name evidence="2" type="ORF">CSAL01_03974</name>
</gene>